<evidence type="ECO:0000313" key="4">
    <source>
        <dbReference type="Proteomes" id="UP001477870"/>
    </source>
</evidence>
<dbReference type="InterPro" id="IPR032710">
    <property type="entry name" value="NTF2-like_dom_sf"/>
</dbReference>
<comment type="caution">
    <text evidence="3">The sequence shown here is derived from an EMBL/GenBank/DDBJ whole genome shotgun (WGS) entry which is preliminary data.</text>
</comment>
<dbReference type="InterPro" id="IPR027843">
    <property type="entry name" value="DUF4440"/>
</dbReference>
<dbReference type="RefSeq" id="WP_342849353.1">
    <property type="nucleotide sequence ID" value="NZ_JBBMQO010000013.1"/>
</dbReference>
<feature type="chain" id="PRO_5046631500" evidence="1">
    <location>
        <begin position="23"/>
        <end position="153"/>
    </location>
</feature>
<name>A0ABU9TAM9_9HYPH</name>
<dbReference type="Pfam" id="PF14534">
    <property type="entry name" value="DUF4440"/>
    <property type="match status" value="1"/>
</dbReference>
<dbReference type="Gene3D" id="3.10.450.50">
    <property type="match status" value="1"/>
</dbReference>
<evidence type="ECO:0000313" key="3">
    <source>
        <dbReference type="EMBL" id="MEM5503172.1"/>
    </source>
</evidence>
<proteinExistence type="predicted"/>
<feature type="domain" description="DUF4440" evidence="2">
    <location>
        <begin position="37"/>
        <end position="140"/>
    </location>
</feature>
<dbReference type="SUPFAM" id="SSF54427">
    <property type="entry name" value="NTF2-like"/>
    <property type="match status" value="1"/>
</dbReference>
<gene>
    <name evidence="3" type="ORF">WNY59_16410</name>
</gene>
<keyword evidence="4" id="KW-1185">Reference proteome</keyword>
<dbReference type="CDD" id="cd00531">
    <property type="entry name" value="NTF2_like"/>
    <property type="match status" value="1"/>
</dbReference>
<dbReference type="EMBL" id="JBBMQO010000013">
    <property type="protein sequence ID" value="MEM5503172.1"/>
    <property type="molecule type" value="Genomic_DNA"/>
</dbReference>
<evidence type="ECO:0000256" key="1">
    <source>
        <dbReference type="SAM" id="SignalP"/>
    </source>
</evidence>
<keyword evidence="1" id="KW-0732">Signal</keyword>
<protein>
    <submittedName>
        <fullName evidence="3">Nuclear transport factor 2 family protein</fullName>
    </submittedName>
</protein>
<feature type="signal peptide" evidence="1">
    <location>
        <begin position="1"/>
        <end position="22"/>
    </location>
</feature>
<accession>A0ABU9TAM9</accession>
<organism evidence="3 4">
    <name type="scientific">Ahrensia kielensis</name>
    <dbReference type="NCBI Taxonomy" id="76980"/>
    <lineage>
        <taxon>Bacteria</taxon>
        <taxon>Pseudomonadati</taxon>
        <taxon>Pseudomonadota</taxon>
        <taxon>Alphaproteobacteria</taxon>
        <taxon>Hyphomicrobiales</taxon>
        <taxon>Ahrensiaceae</taxon>
        <taxon>Ahrensia</taxon>
    </lineage>
</organism>
<evidence type="ECO:0000259" key="2">
    <source>
        <dbReference type="Pfam" id="PF14534"/>
    </source>
</evidence>
<dbReference type="Proteomes" id="UP001477870">
    <property type="component" value="Unassembled WGS sequence"/>
</dbReference>
<reference evidence="3 4" key="1">
    <citation type="submission" date="2024-03" db="EMBL/GenBank/DDBJ databases">
        <title>Community enrichment and isolation of bacterial strains for fucoidan degradation.</title>
        <authorList>
            <person name="Sichert A."/>
        </authorList>
    </citation>
    <scope>NUCLEOTIDE SEQUENCE [LARGE SCALE GENOMIC DNA]</scope>
    <source>
        <strain evidence="3 4">AS62</strain>
    </source>
</reference>
<sequence>MKLLSLITLAASLSIAPMSALANDHQTSVVTELHAFNDRFNKLAASGDAAGLTALYAEDSLWIAPGESPISGRTGAKATFGFMSSQNGQNVHSVEHLYISEDGTMAVMIGDAEILVESAGMDFTGTYQFVLRHDGSNWKIISDMYTVPKEEDE</sequence>